<dbReference type="EMBL" id="FUWL01000015">
    <property type="protein sequence ID" value="SJZ69649.1"/>
    <property type="molecule type" value="Genomic_DNA"/>
</dbReference>
<dbReference type="SUPFAM" id="SSF55909">
    <property type="entry name" value="Pentein"/>
    <property type="match status" value="1"/>
</dbReference>
<evidence type="ECO:0000313" key="5">
    <source>
        <dbReference type="Proteomes" id="UP000189956"/>
    </source>
</evidence>
<reference evidence="4 5" key="1">
    <citation type="submission" date="2017-02" db="EMBL/GenBank/DDBJ databases">
        <authorList>
            <person name="Peterson S.W."/>
        </authorList>
    </citation>
    <scope>NUCLEOTIDE SEQUENCE [LARGE SCALE GENOMIC DNA]</scope>
    <source>
        <strain evidence="4 5">ATCC 700135</strain>
    </source>
</reference>
<proteinExistence type="predicted"/>
<accession>A0A1T4MRG0</accession>
<dbReference type="EC" id="3.5.3.6" evidence="2"/>
<name>A0A1T4MRG0_PORCN</name>
<gene>
    <name evidence="4" type="ORF">SAMN02745205_01639</name>
</gene>
<dbReference type="PANTHER" id="PTHR47271:SF2">
    <property type="entry name" value="ARGININE DEIMINASE"/>
    <property type="match status" value="1"/>
</dbReference>
<evidence type="ECO:0000256" key="3">
    <source>
        <dbReference type="ARBA" id="ARBA00049429"/>
    </source>
</evidence>
<dbReference type="PANTHER" id="PTHR47271">
    <property type="entry name" value="ARGININE DEIMINASE"/>
    <property type="match status" value="1"/>
</dbReference>
<keyword evidence="4" id="KW-0378">Hydrolase</keyword>
<sequence length="306" mass="34735">MIQLNVHDECGTLKTVVVGLGTEPGRRPTLTEAYDAKSYNSLIQNIYPSDDALEREVKGLAETLTAQGIEVLRPESIHDCNQIFARDVAFVIEDKIIRANIISDRAAELQAYDKIFADIDPAKVITPPSHVHIEGGDVLLYFDKIFLGTYLSPNYSQYKMARTNKYAIGFLKDLFPHKEIIPLELVKHDTDPYTGVLHLDCCFQPIGGDKCILFPGGFRHREDWEYLVELFGVENTFIITREEMFQMNPNVFSLSPTKVVIDSTFTRLKGWLNARGIETVEVAYREVSKLGGLLRCTTLPLRREYK</sequence>
<dbReference type="Proteomes" id="UP000189956">
    <property type="component" value="Unassembled WGS sequence"/>
</dbReference>
<organism evidence="4 5">
    <name type="scientific">Porphyromonas cangingivalis</name>
    <dbReference type="NCBI Taxonomy" id="36874"/>
    <lineage>
        <taxon>Bacteria</taxon>
        <taxon>Pseudomonadati</taxon>
        <taxon>Bacteroidota</taxon>
        <taxon>Bacteroidia</taxon>
        <taxon>Bacteroidales</taxon>
        <taxon>Porphyromonadaceae</taxon>
        <taxon>Porphyromonas</taxon>
    </lineage>
</organism>
<dbReference type="AlphaFoldDB" id="A0A1T4MRG0"/>
<protein>
    <recommendedName>
        <fullName evidence="2">arginine deiminase</fullName>
        <ecNumber evidence="2">3.5.3.6</ecNumber>
    </recommendedName>
</protein>
<dbReference type="GO" id="GO:0016990">
    <property type="term" value="F:arginine deiminase activity"/>
    <property type="evidence" value="ECO:0007669"/>
    <property type="project" value="UniProtKB-EC"/>
</dbReference>
<evidence type="ECO:0000313" key="4">
    <source>
        <dbReference type="EMBL" id="SJZ69649.1"/>
    </source>
</evidence>
<comment type="catalytic activity">
    <reaction evidence="3">
        <text>L-arginine + H2O = L-citrulline + NH4(+)</text>
        <dbReference type="Rhea" id="RHEA:19597"/>
        <dbReference type="ChEBI" id="CHEBI:15377"/>
        <dbReference type="ChEBI" id="CHEBI:28938"/>
        <dbReference type="ChEBI" id="CHEBI:32682"/>
        <dbReference type="ChEBI" id="CHEBI:57743"/>
        <dbReference type="EC" id="3.5.3.6"/>
    </reaction>
</comment>
<dbReference type="GO" id="GO:0019546">
    <property type="term" value="P:L-arginine deiminase pathway"/>
    <property type="evidence" value="ECO:0007669"/>
    <property type="project" value="TreeGrafter"/>
</dbReference>
<evidence type="ECO:0000256" key="2">
    <source>
        <dbReference type="ARBA" id="ARBA00012171"/>
    </source>
</evidence>
<comment type="pathway">
    <text evidence="1">Amino-acid degradation; L-arginine degradation via ADI pathway; carbamoyl phosphate from L-arginine: step 1/2.</text>
</comment>
<dbReference type="RefSeq" id="WP_174706353.1">
    <property type="nucleotide sequence ID" value="NZ_FUWL01000015.1"/>
</dbReference>
<evidence type="ECO:0000256" key="1">
    <source>
        <dbReference type="ARBA" id="ARBA00005213"/>
    </source>
</evidence>
<dbReference type="Gene3D" id="3.75.10.10">
    <property type="entry name" value="L-arginine/glycine Amidinotransferase, Chain A"/>
    <property type="match status" value="1"/>
</dbReference>